<dbReference type="InterPro" id="IPR027304">
    <property type="entry name" value="Trigger_fact/SurA_dom_sf"/>
</dbReference>
<dbReference type="SUPFAM" id="SSF54534">
    <property type="entry name" value="FKBP-like"/>
    <property type="match status" value="1"/>
</dbReference>
<evidence type="ECO:0000256" key="9">
    <source>
        <dbReference type="ARBA" id="ARBA00040743"/>
    </source>
</evidence>
<keyword evidence="11" id="KW-0697">Rotamase</keyword>
<keyword evidence="15" id="KW-1185">Reference proteome</keyword>
<organism evidence="14 15">
    <name type="scientific">Pseudohaliea rubra DSM 19751</name>
    <dbReference type="NCBI Taxonomy" id="1265313"/>
    <lineage>
        <taxon>Bacteria</taxon>
        <taxon>Pseudomonadati</taxon>
        <taxon>Pseudomonadota</taxon>
        <taxon>Gammaproteobacteria</taxon>
        <taxon>Cellvibrionales</taxon>
        <taxon>Halieaceae</taxon>
        <taxon>Pseudohaliea</taxon>
    </lineage>
</organism>
<keyword evidence="11 14" id="KW-0413">Isomerase</keyword>
<accession>A0A095VQD6</accession>
<evidence type="ECO:0000256" key="3">
    <source>
        <dbReference type="ARBA" id="ARBA00022519"/>
    </source>
</evidence>
<dbReference type="InterPro" id="IPR046357">
    <property type="entry name" value="PPIase_dom_sf"/>
</dbReference>
<keyword evidence="7" id="KW-0143">Chaperone</keyword>
<evidence type="ECO:0000256" key="1">
    <source>
        <dbReference type="ARBA" id="ARBA00004382"/>
    </source>
</evidence>
<keyword evidence="3" id="KW-0997">Cell inner membrane</keyword>
<sequence length="626" mass="67504">MLQNIRSNIQGTLAKVIIGLIVVSFALFGIESILLGGGQSGVAEVNGEAITAFEVQQTVNLQRRQLLSMLGDDADPSLLDDDRLTGQAIETLIQRELLVQAAGDLGLMTAEQTIGAVVGDMEQFQVAGSFDQDLFRSVLATAGFTPALFKESLREDLVTNQLRAGLAASDFATPAELALQARIAGEQRDLRYLAIPVDRFDKTDTVEAEAVAAWYDDHPERFMTPESVDVSYIELTLEDFEEPVSEETLREEFDLTRDSFDVPTEARVAHILLIQSDDESDAAYAARIAEAQAAATGDEDFAAVAGRLSDDIGSASVGGDLGYTAGDTFPAAMEQAISALAVNAVSAPVETDAGTHIIKILDRREGKAVSFEEVRGQLAQRLRESAARDELLRIVEDLRDRAFNAEDLSAPAEALGLTVERAEGIPREGAEGRFADPRVQSALFSEEVLVERHNSPVLELAPQRYLVLHADAHHLPERQPLDAVRDEIATRIAAERARAAALEEGERLLAALAGGERLDALASAGEYEWQVELGATRSANALPTALGRRVFTLPPPEGEAPVRELVSSPAGDIFLVELTRVTPGSLENLPAQRENQLRRSIAGEYGSIIIGAYEGALRASAEVEVY</sequence>
<dbReference type="STRING" id="1265313.HRUBRA_01949"/>
<reference evidence="14 15" key="1">
    <citation type="journal article" date="2014" name="Genome Announc.">
        <title>Genome Sequence of Gammaproteobacterial Pseudohaliea rubra Type Strain DSM 19751, Isolated from Coastal Seawater of the Mediterranean Sea.</title>
        <authorList>
            <person name="Spring S."/>
            <person name="Fiebig A."/>
            <person name="Riedel T."/>
            <person name="Goker M."/>
            <person name="Klenk H.P."/>
        </authorList>
    </citation>
    <scope>NUCLEOTIDE SEQUENCE [LARGE SCALE GENOMIC DNA]</scope>
    <source>
        <strain evidence="14 15">DSM 19751</strain>
    </source>
</reference>
<dbReference type="PROSITE" id="PS01096">
    <property type="entry name" value="PPIC_PPIASE_1"/>
    <property type="match status" value="1"/>
</dbReference>
<dbReference type="PANTHER" id="PTHR47529">
    <property type="entry name" value="PEPTIDYL-PROLYL CIS-TRANS ISOMERASE D"/>
    <property type="match status" value="1"/>
</dbReference>
<gene>
    <name evidence="14" type="ORF">HRUBRA_01949</name>
</gene>
<dbReference type="Proteomes" id="UP000029640">
    <property type="component" value="Unassembled WGS sequence"/>
</dbReference>
<comment type="similarity">
    <text evidence="8">Belongs to the PpiD chaperone family.</text>
</comment>
<dbReference type="Pfam" id="PF13624">
    <property type="entry name" value="SurA_N_3"/>
    <property type="match status" value="1"/>
</dbReference>
<name>A0A095VQD6_9GAMM</name>
<dbReference type="Gene3D" id="3.10.50.40">
    <property type="match status" value="1"/>
</dbReference>
<evidence type="ECO:0000256" key="6">
    <source>
        <dbReference type="ARBA" id="ARBA00023136"/>
    </source>
</evidence>
<dbReference type="InterPro" id="IPR000297">
    <property type="entry name" value="PPIase_PpiC"/>
</dbReference>
<comment type="subcellular location">
    <subcellularLocation>
        <location evidence="1">Cell inner membrane</location>
        <topology evidence="1">Single-pass type II membrane protein</topology>
        <orientation evidence="1">Periplasmic side</orientation>
    </subcellularLocation>
</comment>
<dbReference type="GO" id="GO:0003755">
    <property type="term" value="F:peptidyl-prolyl cis-trans isomerase activity"/>
    <property type="evidence" value="ECO:0007669"/>
    <property type="project" value="UniProtKB-KW"/>
</dbReference>
<evidence type="ECO:0000259" key="13">
    <source>
        <dbReference type="PROSITE" id="PS50198"/>
    </source>
</evidence>
<keyword evidence="6 12" id="KW-0472">Membrane</keyword>
<dbReference type="Pfam" id="PF00639">
    <property type="entry name" value="Rotamase"/>
    <property type="match status" value="1"/>
</dbReference>
<evidence type="ECO:0000256" key="2">
    <source>
        <dbReference type="ARBA" id="ARBA00022475"/>
    </source>
</evidence>
<dbReference type="HOGENOM" id="CLU_023843_1_1_6"/>
<comment type="caution">
    <text evidence="14">The sequence shown here is derived from an EMBL/GenBank/DDBJ whole genome shotgun (WGS) entry which is preliminary data.</text>
</comment>
<dbReference type="OrthoDB" id="9812372at2"/>
<dbReference type="GO" id="GO:0005886">
    <property type="term" value="C:plasma membrane"/>
    <property type="evidence" value="ECO:0007669"/>
    <property type="project" value="UniProtKB-SubCell"/>
</dbReference>
<dbReference type="PROSITE" id="PS50198">
    <property type="entry name" value="PPIC_PPIASE_2"/>
    <property type="match status" value="1"/>
</dbReference>
<dbReference type="SUPFAM" id="SSF109998">
    <property type="entry name" value="Triger factor/SurA peptide-binding domain-like"/>
    <property type="match status" value="1"/>
</dbReference>
<evidence type="ECO:0000256" key="5">
    <source>
        <dbReference type="ARBA" id="ARBA00022989"/>
    </source>
</evidence>
<feature type="transmembrane region" description="Helical" evidence="12">
    <location>
        <begin position="12"/>
        <end position="30"/>
    </location>
</feature>
<evidence type="ECO:0000256" key="12">
    <source>
        <dbReference type="SAM" id="Phobius"/>
    </source>
</evidence>
<dbReference type="eggNOG" id="COG0760">
    <property type="taxonomic scope" value="Bacteria"/>
</dbReference>
<proteinExistence type="inferred from homology"/>
<dbReference type="RefSeq" id="WP_035513543.1">
    <property type="nucleotide sequence ID" value="NZ_KN234745.1"/>
</dbReference>
<dbReference type="InterPro" id="IPR023058">
    <property type="entry name" value="PPIase_PpiC_CS"/>
</dbReference>
<keyword evidence="5 12" id="KW-1133">Transmembrane helix</keyword>
<evidence type="ECO:0000256" key="8">
    <source>
        <dbReference type="ARBA" id="ARBA00038408"/>
    </source>
</evidence>
<evidence type="ECO:0000256" key="7">
    <source>
        <dbReference type="ARBA" id="ARBA00023186"/>
    </source>
</evidence>
<evidence type="ECO:0000313" key="15">
    <source>
        <dbReference type="Proteomes" id="UP000029640"/>
    </source>
</evidence>
<keyword evidence="4 12" id="KW-0812">Transmembrane</keyword>
<dbReference type="PATRIC" id="fig|1265313.6.peg.1928"/>
<evidence type="ECO:0000256" key="10">
    <source>
        <dbReference type="ARBA" id="ARBA00042775"/>
    </source>
</evidence>
<evidence type="ECO:0000256" key="4">
    <source>
        <dbReference type="ARBA" id="ARBA00022692"/>
    </source>
</evidence>
<dbReference type="Gene3D" id="1.10.4030.10">
    <property type="entry name" value="Porin chaperone SurA, peptide-binding domain"/>
    <property type="match status" value="1"/>
</dbReference>
<dbReference type="AlphaFoldDB" id="A0A095VQD6"/>
<dbReference type="PANTHER" id="PTHR47529:SF1">
    <property type="entry name" value="PERIPLASMIC CHAPERONE PPID"/>
    <property type="match status" value="1"/>
</dbReference>
<feature type="domain" description="PpiC" evidence="13">
    <location>
        <begin position="263"/>
        <end position="362"/>
    </location>
</feature>
<evidence type="ECO:0000256" key="11">
    <source>
        <dbReference type="PROSITE-ProRule" id="PRU00278"/>
    </source>
</evidence>
<keyword evidence="2" id="KW-1003">Cell membrane</keyword>
<dbReference type="EMBL" id="AUVB01000054">
    <property type="protein sequence ID" value="KGE03570.1"/>
    <property type="molecule type" value="Genomic_DNA"/>
</dbReference>
<protein>
    <recommendedName>
        <fullName evidence="9">Periplasmic chaperone PpiD</fullName>
    </recommendedName>
    <alternativeName>
        <fullName evidence="10">Periplasmic folding chaperone</fullName>
    </alternativeName>
</protein>
<evidence type="ECO:0000313" key="14">
    <source>
        <dbReference type="EMBL" id="KGE03570.1"/>
    </source>
</evidence>
<dbReference type="InterPro" id="IPR052029">
    <property type="entry name" value="PpiD_chaperone"/>
</dbReference>